<dbReference type="PROSITE" id="PS50887">
    <property type="entry name" value="GGDEF"/>
    <property type="match status" value="1"/>
</dbReference>
<accession>A0A926E4R8</accession>
<dbReference type="InterPro" id="IPR001610">
    <property type="entry name" value="PAC"/>
</dbReference>
<dbReference type="InterPro" id="IPR029787">
    <property type="entry name" value="Nucleotide_cyclase"/>
</dbReference>
<dbReference type="AlphaFoldDB" id="A0A926E4R8"/>
<dbReference type="NCBIfam" id="TIGR00254">
    <property type="entry name" value="GGDEF"/>
    <property type="match status" value="1"/>
</dbReference>
<dbReference type="InterPro" id="IPR035965">
    <property type="entry name" value="PAS-like_dom_sf"/>
</dbReference>
<evidence type="ECO:0000313" key="2">
    <source>
        <dbReference type="EMBL" id="MBC8559505.1"/>
    </source>
</evidence>
<reference evidence="2" key="1">
    <citation type="submission" date="2020-08" db="EMBL/GenBank/DDBJ databases">
        <title>Genome public.</title>
        <authorList>
            <person name="Liu C."/>
            <person name="Sun Q."/>
        </authorList>
    </citation>
    <scope>NUCLEOTIDE SEQUENCE</scope>
    <source>
        <strain evidence="2">NSJ-33</strain>
    </source>
</reference>
<proteinExistence type="predicted"/>
<dbReference type="InterPro" id="IPR000160">
    <property type="entry name" value="GGDEF_dom"/>
</dbReference>
<keyword evidence="3" id="KW-1185">Reference proteome</keyword>
<dbReference type="CDD" id="cd01949">
    <property type="entry name" value="GGDEF"/>
    <property type="match status" value="1"/>
</dbReference>
<dbReference type="SMART" id="SM00267">
    <property type="entry name" value="GGDEF"/>
    <property type="match status" value="1"/>
</dbReference>
<dbReference type="EMBL" id="JACRSV010000001">
    <property type="protein sequence ID" value="MBC8559505.1"/>
    <property type="molecule type" value="Genomic_DNA"/>
</dbReference>
<comment type="caution">
    <text evidence="2">The sequence shown here is derived from an EMBL/GenBank/DDBJ whole genome shotgun (WGS) entry which is preliminary data.</text>
</comment>
<gene>
    <name evidence="2" type="ORF">H8710_05395</name>
</gene>
<dbReference type="Pfam" id="PF00990">
    <property type="entry name" value="GGDEF"/>
    <property type="match status" value="1"/>
</dbReference>
<dbReference type="PANTHER" id="PTHR46663:SF2">
    <property type="entry name" value="GGDEF DOMAIN-CONTAINING PROTEIN"/>
    <property type="match status" value="1"/>
</dbReference>
<evidence type="ECO:0000259" key="1">
    <source>
        <dbReference type="PROSITE" id="PS50887"/>
    </source>
</evidence>
<feature type="domain" description="GGDEF" evidence="1">
    <location>
        <begin position="180"/>
        <end position="305"/>
    </location>
</feature>
<dbReference type="InterPro" id="IPR000014">
    <property type="entry name" value="PAS"/>
</dbReference>
<dbReference type="Proteomes" id="UP000610760">
    <property type="component" value="Unassembled WGS sequence"/>
</dbReference>
<dbReference type="Gene3D" id="3.30.70.270">
    <property type="match status" value="1"/>
</dbReference>
<dbReference type="Gene3D" id="3.30.450.20">
    <property type="entry name" value="PAS domain"/>
    <property type="match status" value="1"/>
</dbReference>
<dbReference type="RefSeq" id="WP_249294398.1">
    <property type="nucleotide sequence ID" value="NZ_JACRSV010000001.1"/>
</dbReference>
<dbReference type="SUPFAM" id="SSF55785">
    <property type="entry name" value="PYP-like sensor domain (PAS domain)"/>
    <property type="match status" value="1"/>
</dbReference>
<dbReference type="PANTHER" id="PTHR46663">
    <property type="entry name" value="DIGUANYLATE CYCLASE DGCT-RELATED"/>
    <property type="match status" value="1"/>
</dbReference>
<dbReference type="CDD" id="cd00130">
    <property type="entry name" value="PAS"/>
    <property type="match status" value="1"/>
</dbReference>
<evidence type="ECO:0000313" key="3">
    <source>
        <dbReference type="Proteomes" id="UP000610760"/>
    </source>
</evidence>
<sequence>MDHYRLEEAKEYKERLSIALKAAKICVFEVDLTRQLYTFFENAEDIFGVSGEVILNDVRSYSKLAPADYQKAVSEYFSHPDDEKTIDKAFQSIFSGQSTTYEARMRAGGSDYLWCKVDVTPVIENQVPVKMIGVITDISNLKSRTDQLENEIKHDNFTGLYNKKYTIELIENVLKKYPEQKNALVLLDIDHFKNFNDTYGHALGDEAIQLVAGTLKRSFRRTDVVGRFGGDEFIVFITNIPNGKWLADKLRGLLRFESGRISYTASIGAAIFPEDADNFNSLFLKADEALYQAKLQRETYAFFSDLTLKG</sequence>
<dbReference type="InterPro" id="IPR043128">
    <property type="entry name" value="Rev_trsase/Diguanyl_cyclase"/>
</dbReference>
<organism evidence="2 3">
    <name type="scientific">Fumia xinanensis</name>
    <dbReference type="NCBI Taxonomy" id="2763659"/>
    <lineage>
        <taxon>Bacteria</taxon>
        <taxon>Bacillati</taxon>
        <taxon>Bacillota</taxon>
        <taxon>Clostridia</taxon>
        <taxon>Eubacteriales</taxon>
        <taxon>Oscillospiraceae</taxon>
        <taxon>Fumia</taxon>
    </lineage>
</organism>
<dbReference type="SUPFAM" id="SSF55073">
    <property type="entry name" value="Nucleotide cyclase"/>
    <property type="match status" value="1"/>
</dbReference>
<name>A0A926E4R8_9FIRM</name>
<dbReference type="InterPro" id="IPR052163">
    <property type="entry name" value="DGC-Regulatory_Protein"/>
</dbReference>
<dbReference type="SMART" id="SM00086">
    <property type="entry name" value="PAC"/>
    <property type="match status" value="1"/>
</dbReference>
<protein>
    <submittedName>
        <fullName evidence="2">GGDEF domain-containing protein</fullName>
    </submittedName>
</protein>